<dbReference type="InterPro" id="IPR023512">
    <property type="entry name" value="Deaminase_MtaD/DadD"/>
</dbReference>
<comment type="similarity">
    <text evidence="1">Belongs to the metallo-dependent hydrolases superfamily. ATZ/TRZ family.</text>
</comment>
<feature type="binding site" evidence="5">
    <location>
        <position position="220"/>
    </location>
    <ligand>
        <name>substrate</name>
    </ligand>
</feature>
<dbReference type="InterPro" id="IPR050287">
    <property type="entry name" value="MTA/SAH_deaminase"/>
</dbReference>
<dbReference type="PANTHER" id="PTHR43794:SF11">
    <property type="entry name" value="AMIDOHYDROLASE-RELATED DOMAIN-CONTAINING PROTEIN"/>
    <property type="match status" value="1"/>
</dbReference>
<comment type="catalytic activity">
    <reaction evidence="5">
        <text>S-methyl-5'-thioadenosine + H2O + H(+) = S-methyl-5'-thioinosine + NH4(+)</text>
        <dbReference type="Rhea" id="RHEA:25025"/>
        <dbReference type="ChEBI" id="CHEBI:15377"/>
        <dbReference type="ChEBI" id="CHEBI:15378"/>
        <dbReference type="ChEBI" id="CHEBI:17509"/>
        <dbReference type="ChEBI" id="CHEBI:28938"/>
        <dbReference type="ChEBI" id="CHEBI:48595"/>
        <dbReference type="EC" id="3.5.4.31"/>
    </reaction>
</comment>
<dbReference type="GO" id="GO:0046872">
    <property type="term" value="F:metal ion binding"/>
    <property type="evidence" value="ECO:0007669"/>
    <property type="project" value="UniProtKB-KW"/>
</dbReference>
<feature type="binding site" evidence="5">
    <location>
        <position position="70"/>
    </location>
    <ligand>
        <name>Zn(2+)</name>
        <dbReference type="ChEBI" id="CHEBI:29105"/>
    </ligand>
</feature>
<keyword evidence="3 5" id="KW-0378">Hydrolase</keyword>
<reference evidence="8" key="1">
    <citation type="submission" date="2017-08" db="EMBL/GenBank/DDBJ databases">
        <title>A dynamic microbial community with high functional redundancy inhabits the cold, oxic subseafloor aquifer.</title>
        <authorList>
            <person name="Tully B.J."/>
            <person name="Wheat C.G."/>
            <person name="Glazer B.T."/>
            <person name="Huber J.A."/>
        </authorList>
    </citation>
    <scope>NUCLEOTIDE SEQUENCE [LARGE SCALE GENOMIC DNA]</scope>
</reference>
<dbReference type="Pfam" id="PF01979">
    <property type="entry name" value="Amidohydro_1"/>
    <property type="match status" value="1"/>
</dbReference>
<name>A0A2A4XE39_9GAMM</name>
<comment type="caution">
    <text evidence="5">Lacks conserved residue(s) required for the propagation of feature annotation.</text>
</comment>
<accession>A0A2A4XE39</accession>
<dbReference type="NCBIfam" id="NF006549">
    <property type="entry name" value="PRK09045.1"/>
    <property type="match status" value="1"/>
</dbReference>
<dbReference type="AlphaFoldDB" id="A0A2A4XE39"/>
<comment type="function">
    <text evidence="5">Catalyzes the deamination of 5-methylthioadenosine and S-adenosyl-L-homocysteine into 5-methylthioinosine and S-inosyl-L-homocysteine, respectively. Is also able to deaminate adenosine.</text>
</comment>
<dbReference type="FunFam" id="3.20.20.140:FF:000014">
    <property type="entry name" value="5-methylthioadenosine/S-adenosylhomocysteine deaminase"/>
    <property type="match status" value="1"/>
</dbReference>
<evidence type="ECO:0000256" key="3">
    <source>
        <dbReference type="ARBA" id="ARBA00022801"/>
    </source>
</evidence>
<dbReference type="GO" id="GO:0050270">
    <property type="term" value="F:S-adenosylhomocysteine deaminase activity"/>
    <property type="evidence" value="ECO:0007669"/>
    <property type="project" value="UniProtKB-UniRule"/>
</dbReference>
<evidence type="ECO:0000313" key="7">
    <source>
        <dbReference type="EMBL" id="PCI80429.1"/>
    </source>
</evidence>
<protein>
    <recommendedName>
        <fullName evidence="5">5-methylthioadenosine/S-adenosylhomocysteine deaminase</fullName>
        <shortName evidence="5">MTA/SAH deaminase</shortName>
        <ecNumber evidence="5">3.5.4.28</ecNumber>
        <ecNumber evidence="5">3.5.4.31</ecNumber>
    </recommendedName>
</protein>
<comment type="catalytic activity">
    <reaction evidence="5">
        <text>S-adenosyl-L-homocysteine + H2O + H(+) = S-inosyl-L-homocysteine + NH4(+)</text>
        <dbReference type="Rhea" id="RHEA:20716"/>
        <dbReference type="ChEBI" id="CHEBI:15377"/>
        <dbReference type="ChEBI" id="CHEBI:15378"/>
        <dbReference type="ChEBI" id="CHEBI:28938"/>
        <dbReference type="ChEBI" id="CHEBI:57856"/>
        <dbReference type="ChEBI" id="CHEBI:57985"/>
        <dbReference type="EC" id="3.5.4.28"/>
    </reaction>
</comment>
<evidence type="ECO:0000313" key="8">
    <source>
        <dbReference type="Proteomes" id="UP000218767"/>
    </source>
</evidence>
<dbReference type="InterPro" id="IPR032466">
    <property type="entry name" value="Metal_Hydrolase"/>
</dbReference>
<feature type="binding site" evidence="5">
    <location>
        <position position="190"/>
    </location>
    <ligand>
        <name>substrate</name>
    </ligand>
</feature>
<dbReference type="PANTHER" id="PTHR43794">
    <property type="entry name" value="AMINOHYDROLASE SSNA-RELATED"/>
    <property type="match status" value="1"/>
</dbReference>
<feature type="binding site" evidence="5">
    <location>
        <position position="305"/>
    </location>
    <ligand>
        <name>Zn(2+)</name>
        <dbReference type="ChEBI" id="CHEBI:29105"/>
    </ligand>
</feature>
<dbReference type="EMBL" id="NVUL01000010">
    <property type="protein sequence ID" value="PCI80429.1"/>
    <property type="molecule type" value="Genomic_DNA"/>
</dbReference>
<dbReference type="SUPFAM" id="SSF51338">
    <property type="entry name" value="Composite domain of metallo-dependent hydrolases"/>
    <property type="match status" value="1"/>
</dbReference>
<feature type="domain" description="Amidohydrolase-related" evidence="6">
    <location>
        <begin position="60"/>
        <end position="408"/>
    </location>
</feature>
<organism evidence="7 8">
    <name type="scientific">SAR86 cluster bacterium</name>
    <dbReference type="NCBI Taxonomy" id="2030880"/>
    <lineage>
        <taxon>Bacteria</taxon>
        <taxon>Pseudomonadati</taxon>
        <taxon>Pseudomonadota</taxon>
        <taxon>Gammaproteobacteria</taxon>
        <taxon>SAR86 cluster</taxon>
    </lineage>
</organism>
<dbReference type="CDD" id="cd01298">
    <property type="entry name" value="ATZ_TRZ_like"/>
    <property type="match status" value="1"/>
</dbReference>
<sequence>MQADLLVSAKWVIPVQPQGAVLEDHCVAVKGNKIVAICSQIDAEKTINATETLYLPSHALIPGLINAHGHSAMALMRGIADDVPLTEWLEESIWPLETKFVSESFVLAGANLAVAEMIRSGTTCFADMYFYPDQVAKAALAANIRVQLASPVLDFPTAWAQDADEYISKATKLHDDYRHSELIHTAFGPHAPYTVSDAPLKKLSTLAEEMDLPIHMHVHETAKEVSDALAADGRTPIERLKQLGLLSPRLVCVHATELCNEDIASLAEAGSHIVHCPESNLKLASGFCEVAKLSKAGINVALGTDGCASNNDLDMISEMRTAALLAKGVAEDASALPAHQALEMATINGARALGLDAMIGTLEVGKYADMTAIDLDALNSTPNYNPISQIVYATQSSQVSHVWCSGQQLLKDGEFTGLDIQAIKSASAEWQAKLSAATD</sequence>
<comment type="caution">
    <text evidence="7">The sequence shown here is derived from an EMBL/GenBank/DDBJ whole genome shotgun (WGS) entry which is preliminary data.</text>
</comment>
<comment type="similarity">
    <text evidence="5">Belongs to the metallo-dependent hydrolases superfamily. MTA/SAH deaminase family.</text>
</comment>
<gene>
    <name evidence="5" type="primary">mtaD</name>
    <name evidence="7" type="ORF">COB20_03100</name>
</gene>
<keyword evidence="4 5" id="KW-0862">Zinc</keyword>
<evidence type="ECO:0000256" key="5">
    <source>
        <dbReference type="HAMAP-Rule" id="MF_01281"/>
    </source>
</evidence>
<keyword evidence="2 5" id="KW-0479">Metal-binding</keyword>
<dbReference type="SUPFAM" id="SSF51556">
    <property type="entry name" value="Metallo-dependent hydrolases"/>
    <property type="match status" value="1"/>
</dbReference>
<dbReference type="HAMAP" id="MF_01281">
    <property type="entry name" value="MTA_SAH_deamin"/>
    <property type="match status" value="1"/>
</dbReference>
<comment type="cofactor">
    <cofactor evidence="5">
        <name>Zn(2+)</name>
        <dbReference type="ChEBI" id="CHEBI:29105"/>
    </cofactor>
    <text evidence="5">Binds 1 zinc ion per subunit.</text>
</comment>
<feature type="binding site" evidence="5">
    <location>
        <position position="97"/>
    </location>
    <ligand>
        <name>substrate</name>
    </ligand>
</feature>
<feature type="binding site" evidence="5">
    <location>
        <position position="305"/>
    </location>
    <ligand>
        <name>substrate</name>
    </ligand>
</feature>
<dbReference type="EC" id="3.5.4.31" evidence="5"/>
<evidence type="ECO:0000256" key="2">
    <source>
        <dbReference type="ARBA" id="ARBA00022723"/>
    </source>
</evidence>
<evidence type="ECO:0000256" key="4">
    <source>
        <dbReference type="ARBA" id="ARBA00022833"/>
    </source>
</evidence>
<dbReference type="InterPro" id="IPR011059">
    <property type="entry name" value="Metal-dep_hydrolase_composite"/>
</dbReference>
<feature type="binding site" evidence="5">
    <location>
        <position position="217"/>
    </location>
    <ligand>
        <name>Zn(2+)</name>
        <dbReference type="ChEBI" id="CHEBI:29105"/>
    </ligand>
</feature>
<evidence type="ECO:0000256" key="1">
    <source>
        <dbReference type="ARBA" id="ARBA00006745"/>
    </source>
</evidence>
<dbReference type="GO" id="GO:0090614">
    <property type="term" value="F:5'-methylthioadenosine deaminase activity"/>
    <property type="evidence" value="ECO:0007669"/>
    <property type="project" value="UniProtKB-UniRule"/>
</dbReference>
<feature type="binding site" evidence="5">
    <location>
        <position position="68"/>
    </location>
    <ligand>
        <name>Zn(2+)</name>
        <dbReference type="ChEBI" id="CHEBI:29105"/>
    </ligand>
</feature>
<dbReference type="Gene3D" id="3.20.20.140">
    <property type="entry name" value="Metal-dependent hydrolases"/>
    <property type="match status" value="1"/>
</dbReference>
<dbReference type="Proteomes" id="UP000218767">
    <property type="component" value="Unassembled WGS sequence"/>
</dbReference>
<dbReference type="InterPro" id="IPR006680">
    <property type="entry name" value="Amidohydro-rel"/>
</dbReference>
<dbReference type="Gene3D" id="2.30.40.10">
    <property type="entry name" value="Urease, subunit C, domain 1"/>
    <property type="match status" value="1"/>
</dbReference>
<dbReference type="EC" id="3.5.4.28" evidence="5"/>
<evidence type="ECO:0000259" key="6">
    <source>
        <dbReference type="Pfam" id="PF01979"/>
    </source>
</evidence>
<proteinExistence type="inferred from homology"/>